<feature type="signal peptide" evidence="1">
    <location>
        <begin position="1"/>
        <end position="17"/>
    </location>
</feature>
<evidence type="ECO:0000256" key="1">
    <source>
        <dbReference type="SAM" id="SignalP"/>
    </source>
</evidence>
<name>A0A0F7TET2_PENBI</name>
<evidence type="ECO:0000313" key="3">
    <source>
        <dbReference type="Proteomes" id="UP000042958"/>
    </source>
</evidence>
<sequence>MRINFFTTVALVATAVALPHDNDLRGSPAALEKRAAASTTTSASSKCTAGDTSTTDGVQAILDSTGAIDWLDIMFDSLPNGEKDWVNSLWKVIFPNEGTSPLTGCGDIGGDCNPDDMCSDYSSVMGYWTLRSVGILHSKINAVRAQLLWTGWLDGLSIDQISKDFSTVSPDQEWAKWISAAFSMAGGIATGIDLGKPLRGMIGFAAAGLTDVSLTKGGSDAVDTTSVENTLRNIVGAAGNYIASILTNATGGGDSTTLPIYTYTTLEHGTSRFFADNTILLDENKDNSSFIAAYSTFADNVEKKLVDAAMKTAWYVLVGEEGTKEGDCTMTGAYWLEAKSGEYRCFYLTRPSDSHNCGDSDPKTCVSDAWQQPYQANNKMDTGVYTKLTNTYGFDIKAYYVSLIDCYLNGNGEVDTTATTNNGQIPRCFYNGYVRSGYWYDDGTLMLNLFFNDF</sequence>
<keyword evidence="1" id="KW-0732">Signal</keyword>
<dbReference type="OrthoDB" id="5099141at2759"/>
<dbReference type="AlphaFoldDB" id="A0A0F7TET2"/>
<proteinExistence type="predicted"/>
<dbReference type="Proteomes" id="UP000042958">
    <property type="component" value="Unassembled WGS sequence"/>
</dbReference>
<reference evidence="3" key="1">
    <citation type="journal article" date="2015" name="Genome Announc.">
        <title>Draft genome sequence of the fungus Penicillium brasilianum MG11.</title>
        <authorList>
            <person name="Horn F."/>
            <person name="Linde J."/>
            <person name="Mattern D.J."/>
            <person name="Walther G."/>
            <person name="Guthke R."/>
            <person name="Brakhage A.A."/>
            <person name="Valiante V."/>
        </authorList>
    </citation>
    <scope>NUCLEOTIDE SEQUENCE [LARGE SCALE GENOMIC DNA]</scope>
    <source>
        <strain evidence="3">MG11</strain>
    </source>
</reference>
<dbReference type="STRING" id="104259.A0A0F7TET2"/>
<evidence type="ECO:0000313" key="2">
    <source>
        <dbReference type="EMBL" id="CEJ55299.1"/>
    </source>
</evidence>
<accession>A0A0F7TET2</accession>
<keyword evidence="3" id="KW-1185">Reference proteome</keyword>
<feature type="chain" id="PRO_5002522305" evidence="1">
    <location>
        <begin position="18"/>
        <end position="454"/>
    </location>
</feature>
<gene>
    <name evidence="2" type="ORF">PMG11_01565</name>
</gene>
<organism evidence="2 3">
    <name type="scientific">Penicillium brasilianum</name>
    <dbReference type="NCBI Taxonomy" id="104259"/>
    <lineage>
        <taxon>Eukaryota</taxon>
        <taxon>Fungi</taxon>
        <taxon>Dikarya</taxon>
        <taxon>Ascomycota</taxon>
        <taxon>Pezizomycotina</taxon>
        <taxon>Eurotiomycetes</taxon>
        <taxon>Eurotiomycetidae</taxon>
        <taxon>Eurotiales</taxon>
        <taxon>Aspergillaceae</taxon>
        <taxon>Penicillium</taxon>
    </lineage>
</organism>
<protein>
    <submittedName>
        <fullName evidence="2">Uncharacterized protein</fullName>
    </submittedName>
</protein>
<dbReference type="EMBL" id="CDHK01000002">
    <property type="protein sequence ID" value="CEJ55299.1"/>
    <property type="molecule type" value="Genomic_DNA"/>
</dbReference>